<reference evidence="1 4" key="2">
    <citation type="submission" date="2019-10" db="EMBL/GenBank/DDBJ databases">
        <title>Prolixibacter strains distinguished by the presence of nitrate reductase genes were adept at nitrate-dependent anaerobic corrosion of metallic iron and carbon steel.</title>
        <authorList>
            <person name="Iino T."/>
            <person name="Shono N."/>
            <person name="Ito K."/>
            <person name="Nakamura R."/>
            <person name="Sueoka K."/>
            <person name="Harayama S."/>
            <person name="Ohkuma M."/>
        </authorList>
    </citation>
    <scope>NUCLEOTIDE SEQUENCE [LARGE SCALE GENOMIC DNA]</scope>
    <source>
        <strain evidence="1 4">MIC1-1</strain>
    </source>
</reference>
<dbReference type="Gene3D" id="3.30.70.1230">
    <property type="entry name" value="Nucleotide cyclase"/>
    <property type="match status" value="1"/>
</dbReference>
<accession>A0A2P8C7X3</accession>
<dbReference type="EMBL" id="PYGC01000011">
    <property type="protein sequence ID" value="PSK81061.1"/>
    <property type="molecule type" value="Genomic_DNA"/>
</dbReference>
<sequence>MKNRATISCDIVSSTALSAESRDILATKLRGLVKKLTKHFEKEGFYGRILKGDYIECALEEPDAALRVALLIKTFVRSLELPKPKYENKRLKYFKEHGVRIAIAVAPLENYQPVKGVMDGEAIYLSGRALNRKDTYDKQKVIIKKTMYFLSSDQALEDLHETILEMLDVILARCSAKQCEVVFHKLLNKSEVEIAKILKKNQSTINQHSTAAGWNAIYRAVSYFEENIH</sequence>
<evidence type="ECO:0000313" key="2">
    <source>
        <dbReference type="EMBL" id="PSK81061.1"/>
    </source>
</evidence>
<dbReference type="Proteomes" id="UP000396862">
    <property type="component" value="Unassembled WGS sequence"/>
</dbReference>
<dbReference type="SUPFAM" id="SSF55073">
    <property type="entry name" value="Nucleotide cyclase"/>
    <property type="match status" value="1"/>
</dbReference>
<evidence type="ECO:0008006" key="5">
    <source>
        <dbReference type="Google" id="ProtNLM"/>
    </source>
</evidence>
<comment type="caution">
    <text evidence="2">The sequence shown here is derived from an EMBL/GenBank/DDBJ whole genome shotgun (WGS) entry which is preliminary data.</text>
</comment>
<keyword evidence="4" id="KW-1185">Reference proteome</keyword>
<dbReference type="RefSeq" id="WP_106543382.1">
    <property type="nucleotide sequence ID" value="NZ_BLAU01000001.1"/>
</dbReference>
<dbReference type="Proteomes" id="UP000240621">
    <property type="component" value="Unassembled WGS sequence"/>
</dbReference>
<dbReference type="OrthoDB" id="7064118at2"/>
<proteinExistence type="predicted"/>
<protein>
    <recommendedName>
        <fullName evidence="5">SatD family protein</fullName>
    </recommendedName>
</protein>
<evidence type="ECO:0000313" key="4">
    <source>
        <dbReference type="Proteomes" id="UP000396862"/>
    </source>
</evidence>
<gene>
    <name evidence="2" type="ORF">CLV93_11138</name>
    <name evidence="1" type="ORF">JCM18694_24250</name>
</gene>
<dbReference type="EMBL" id="BLAU01000001">
    <property type="protein sequence ID" value="GET22179.1"/>
    <property type="molecule type" value="Genomic_DNA"/>
</dbReference>
<dbReference type="InterPro" id="IPR029787">
    <property type="entry name" value="Nucleotide_cyclase"/>
</dbReference>
<organism evidence="2 3">
    <name type="scientific">Prolixibacter denitrificans</name>
    <dbReference type="NCBI Taxonomy" id="1541063"/>
    <lineage>
        <taxon>Bacteria</taxon>
        <taxon>Pseudomonadati</taxon>
        <taxon>Bacteroidota</taxon>
        <taxon>Bacteroidia</taxon>
        <taxon>Marinilabiliales</taxon>
        <taxon>Prolixibacteraceae</taxon>
        <taxon>Prolixibacter</taxon>
    </lineage>
</organism>
<reference evidence="2 3" key="1">
    <citation type="submission" date="2018-03" db="EMBL/GenBank/DDBJ databases">
        <title>Genomic Encyclopedia of Archaeal and Bacterial Type Strains, Phase II (KMG-II): from individual species to whole genera.</title>
        <authorList>
            <person name="Goeker M."/>
        </authorList>
    </citation>
    <scope>NUCLEOTIDE SEQUENCE [LARGE SCALE GENOMIC DNA]</scope>
    <source>
        <strain evidence="2 3">DSM 27267</strain>
    </source>
</reference>
<name>A0A2P8C7X3_9BACT</name>
<evidence type="ECO:0000313" key="3">
    <source>
        <dbReference type="Proteomes" id="UP000240621"/>
    </source>
</evidence>
<evidence type="ECO:0000313" key="1">
    <source>
        <dbReference type="EMBL" id="GET22179.1"/>
    </source>
</evidence>
<dbReference type="AlphaFoldDB" id="A0A2P8C7X3"/>